<keyword evidence="2" id="KW-0472">Membrane</keyword>
<sequence>MIKFLILMCLIIKSNSWTWDDYPSPRGPDYRKCGVTKPSYVCDPDGMLTDQQREVIVEMPKSENKCAREGIRLIVALAKIRIFSSGIETEYTTSLCTNARRWIPNTLVECESDVHGIELNSKGGFRYCSSIRWLLLLRSEDYSRLNKSEEYNLEDKNYFDALKRYIINLRMLRSQQLSTLDNKDASNEDKIKLSEVDHSLQNTKKTLSEVQQSLEQLNKKSSDFETAIGENNKELSEMRQVLSQFGVIIGKNITIPLQFSPPSQPFSNNLLGIISIIISLIIGLVLLFLICQIRQIKNYLNQRNTSKTETQLMTPLHPVEVVEKRRENEEATKLLLKD</sequence>
<evidence type="ECO:0000256" key="1">
    <source>
        <dbReference type="SAM" id="Coils"/>
    </source>
</evidence>
<protein>
    <submittedName>
        <fullName evidence="4">Uncharacterized protein</fullName>
    </submittedName>
</protein>
<dbReference type="Pfam" id="PF17175">
    <property type="entry name" value="MOLO1"/>
    <property type="match status" value="1"/>
</dbReference>
<evidence type="ECO:0000313" key="5">
    <source>
        <dbReference type="Proteomes" id="UP000580250"/>
    </source>
</evidence>
<feature type="transmembrane region" description="Helical" evidence="2">
    <location>
        <begin position="270"/>
        <end position="291"/>
    </location>
</feature>
<gene>
    <name evidence="4" type="ORF">MENT_LOCUS23044</name>
</gene>
<dbReference type="Proteomes" id="UP000580250">
    <property type="component" value="Unassembled WGS sequence"/>
</dbReference>
<dbReference type="PANTHER" id="PTHR33748:SF5">
    <property type="entry name" value="GROUND-LIKE DOMAIN-CONTAINING PROTEIN"/>
    <property type="match status" value="1"/>
</dbReference>
<reference evidence="4 5" key="1">
    <citation type="submission" date="2020-08" db="EMBL/GenBank/DDBJ databases">
        <authorList>
            <person name="Koutsovoulos G."/>
            <person name="Danchin GJ E."/>
        </authorList>
    </citation>
    <scope>NUCLEOTIDE SEQUENCE [LARGE SCALE GENOMIC DNA]</scope>
</reference>
<dbReference type="GO" id="GO:0005892">
    <property type="term" value="C:acetylcholine-gated channel complex"/>
    <property type="evidence" value="ECO:0007669"/>
    <property type="project" value="InterPro"/>
</dbReference>
<evidence type="ECO:0000313" key="4">
    <source>
        <dbReference type="EMBL" id="CAD2171548.1"/>
    </source>
</evidence>
<dbReference type="PANTHER" id="PTHR33748">
    <property type="entry name" value="PROTEIN CBG04600"/>
    <property type="match status" value="1"/>
</dbReference>
<proteinExistence type="predicted"/>
<comment type="caution">
    <text evidence="4">The sequence shown here is derived from an EMBL/GenBank/DDBJ whole genome shotgun (WGS) entry which is preliminary data.</text>
</comment>
<name>A0A6V7VAV7_MELEN</name>
<dbReference type="AlphaFoldDB" id="A0A6V7VAV7"/>
<dbReference type="EMBL" id="CAJEWN010000186">
    <property type="protein sequence ID" value="CAD2171548.1"/>
    <property type="molecule type" value="Genomic_DNA"/>
</dbReference>
<feature type="signal peptide" evidence="3">
    <location>
        <begin position="1"/>
        <end position="16"/>
    </location>
</feature>
<accession>A0A6V7VAV7</accession>
<organism evidence="4 5">
    <name type="scientific">Meloidogyne enterolobii</name>
    <name type="common">Root-knot nematode worm</name>
    <name type="synonym">Meloidogyne mayaguensis</name>
    <dbReference type="NCBI Taxonomy" id="390850"/>
    <lineage>
        <taxon>Eukaryota</taxon>
        <taxon>Metazoa</taxon>
        <taxon>Ecdysozoa</taxon>
        <taxon>Nematoda</taxon>
        <taxon>Chromadorea</taxon>
        <taxon>Rhabditida</taxon>
        <taxon>Tylenchina</taxon>
        <taxon>Tylenchomorpha</taxon>
        <taxon>Tylenchoidea</taxon>
        <taxon>Meloidogynidae</taxon>
        <taxon>Meloidogyninae</taxon>
        <taxon>Meloidogyne</taxon>
    </lineage>
</organism>
<evidence type="ECO:0000256" key="2">
    <source>
        <dbReference type="SAM" id="Phobius"/>
    </source>
</evidence>
<feature type="chain" id="PRO_5028255416" evidence="3">
    <location>
        <begin position="17"/>
        <end position="338"/>
    </location>
</feature>
<keyword evidence="2" id="KW-0812">Transmembrane</keyword>
<keyword evidence="2" id="KW-1133">Transmembrane helix</keyword>
<dbReference type="InterPro" id="IPR033438">
    <property type="entry name" value="MOLO1"/>
</dbReference>
<keyword evidence="3" id="KW-0732">Signal</keyword>
<evidence type="ECO:0000256" key="3">
    <source>
        <dbReference type="SAM" id="SignalP"/>
    </source>
</evidence>
<dbReference type="OrthoDB" id="8062037at2759"/>
<keyword evidence="1" id="KW-0175">Coiled coil</keyword>
<feature type="coiled-coil region" evidence="1">
    <location>
        <begin position="200"/>
        <end position="227"/>
    </location>
</feature>